<dbReference type="Proteomes" id="UP000001383">
    <property type="component" value="Chromosome"/>
</dbReference>
<comment type="catalytic activity">
    <reaction evidence="12">
        <text>S-methyl-5'-thioadenosine + phosphate = 5-(methylsulfanyl)-alpha-D-ribose 1-phosphate + adenine</text>
        <dbReference type="Rhea" id="RHEA:11852"/>
        <dbReference type="ChEBI" id="CHEBI:16708"/>
        <dbReference type="ChEBI" id="CHEBI:17509"/>
        <dbReference type="ChEBI" id="CHEBI:43474"/>
        <dbReference type="ChEBI" id="CHEBI:58533"/>
        <dbReference type="EC" id="2.4.2.28"/>
    </reaction>
    <physiologicalReaction direction="left-to-right" evidence="12">
        <dbReference type="Rhea" id="RHEA:11853"/>
    </physiologicalReaction>
</comment>
<dbReference type="Gene3D" id="3.60.140.10">
    <property type="entry name" value="CNF1/YfiH-like putative cysteine hydrolases"/>
    <property type="match status" value="1"/>
</dbReference>
<dbReference type="GO" id="GO:0005507">
    <property type="term" value="F:copper ion binding"/>
    <property type="evidence" value="ECO:0007669"/>
    <property type="project" value="TreeGrafter"/>
</dbReference>
<comment type="function">
    <text evidence="4">Purine nucleoside enzyme that catalyzes the phosphorolysis of adenosine and inosine nucleosides, yielding D-ribose 1-phosphate and the respective free bases, adenine and hypoxanthine. Also catalyzes the phosphorolysis of S-methyl-5'-thioadenosine into adenine and S-methyl-5-thio-alpha-D-ribose 1-phosphate. Also has adenosine deaminase activity.</text>
</comment>
<evidence type="ECO:0000256" key="7">
    <source>
        <dbReference type="ARBA" id="ARBA00022723"/>
    </source>
</evidence>
<evidence type="ECO:0000256" key="11">
    <source>
        <dbReference type="ARBA" id="ARBA00048968"/>
    </source>
</evidence>
<comment type="catalytic activity">
    <reaction evidence="11">
        <text>adenosine + phosphate = alpha-D-ribose 1-phosphate + adenine</text>
        <dbReference type="Rhea" id="RHEA:27642"/>
        <dbReference type="ChEBI" id="CHEBI:16335"/>
        <dbReference type="ChEBI" id="CHEBI:16708"/>
        <dbReference type="ChEBI" id="CHEBI:43474"/>
        <dbReference type="ChEBI" id="CHEBI:57720"/>
        <dbReference type="EC" id="2.4.2.1"/>
    </reaction>
    <physiologicalReaction direction="left-to-right" evidence="11">
        <dbReference type="Rhea" id="RHEA:27643"/>
    </physiologicalReaction>
</comment>
<dbReference type="GO" id="GO:0017061">
    <property type="term" value="F:S-methyl-5-thioadenosine phosphorylase activity"/>
    <property type="evidence" value="ECO:0007669"/>
    <property type="project" value="UniProtKB-EC"/>
</dbReference>
<dbReference type="InterPro" id="IPR011324">
    <property type="entry name" value="Cytotoxic_necrot_fac-like_cat"/>
</dbReference>
<organism evidence="14 15">
    <name type="scientific">Macrococcus caseolyticus (strain JCSC5402)</name>
    <name type="common">Macrococcoides caseolyticum</name>
    <dbReference type="NCBI Taxonomy" id="458233"/>
    <lineage>
        <taxon>Bacteria</taxon>
        <taxon>Bacillati</taxon>
        <taxon>Bacillota</taxon>
        <taxon>Bacilli</taxon>
        <taxon>Bacillales</taxon>
        <taxon>Staphylococcaceae</taxon>
        <taxon>Macrococcoides</taxon>
    </lineage>
</organism>
<evidence type="ECO:0000256" key="5">
    <source>
        <dbReference type="ARBA" id="ARBA00007353"/>
    </source>
</evidence>
<evidence type="ECO:0000256" key="2">
    <source>
        <dbReference type="ARBA" id="ARBA00001947"/>
    </source>
</evidence>
<dbReference type="SUPFAM" id="SSF64438">
    <property type="entry name" value="CNF1/YfiH-like putative cysteine hydrolases"/>
    <property type="match status" value="1"/>
</dbReference>
<keyword evidence="7" id="KW-0479">Metal-binding</keyword>
<dbReference type="InterPro" id="IPR003730">
    <property type="entry name" value="Cu_polyphenol_OxRdtase"/>
</dbReference>
<comment type="catalytic activity">
    <reaction evidence="1">
        <text>inosine + phosphate = alpha-D-ribose 1-phosphate + hypoxanthine</text>
        <dbReference type="Rhea" id="RHEA:27646"/>
        <dbReference type="ChEBI" id="CHEBI:17368"/>
        <dbReference type="ChEBI" id="CHEBI:17596"/>
        <dbReference type="ChEBI" id="CHEBI:43474"/>
        <dbReference type="ChEBI" id="CHEBI:57720"/>
        <dbReference type="EC" id="2.4.2.1"/>
    </reaction>
    <physiologicalReaction direction="left-to-right" evidence="1">
        <dbReference type="Rhea" id="RHEA:27647"/>
    </physiologicalReaction>
</comment>
<evidence type="ECO:0000313" key="15">
    <source>
        <dbReference type="Proteomes" id="UP000001383"/>
    </source>
</evidence>
<dbReference type="PANTHER" id="PTHR30616:SF2">
    <property type="entry name" value="PURINE NUCLEOSIDE PHOSPHORYLASE LACC1"/>
    <property type="match status" value="1"/>
</dbReference>
<comment type="similarity">
    <text evidence="5 13">Belongs to the purine nucleoside phosphorylase YfiH/LACC1 family.</text>
</comment>
<dbReference type="InterPro" id="IPR038371">
    <property type="entry name" value="Cu_polyphenol_OxRdtase_sf"/>
</dbReference>
<reference evidence="14 15" key="1">
    <citation type="journal article" date="2009" name="J. Bacteriol.">
        <title>Complete genome sequence of Macrococcus caseolyticus strain JCSCS5402, reflecting the ancestral genome of the human-pathogenic staphylococci.</title>
        <authorList>
            <person name="Baba T."/>
            <person name="Kuwahara-Arai K."/>
            <person name="Uchiyama I."/>
            <person name="Takeuchi F."/>
            <person name="Ito T."/>
            <person name="Hiramatsu K."/>
        </authorList>
    </citation>
    <scope>NUCLEOTIDE SEQUENCE [LARGE SCALE GENOMIC DNA]</scope>
    <source>
        <strain evidence="14 15">JCSC5402</strain>
    </source>
</reference>
<dbReference type="eggNOG" id="COG1496">
    <property type="taxonomic scope" value="Bacteria"/>
</dbReference>
<comment type="catalytic activity">
    <reaction evidence="10">
        <text>adenosine + H2O + H(+) = inosine + NH4(+)</text>
        <dbReference type="Rhea" id="RHEA:24408"/>
        <dbReference type="ChEBI" id="CHEBI:15377"/>
        <dbReference type="ChEBI" id="CHEBI:15378"/>
        <dbReference type="ChEBI" id="CHEBI:16335"/>
        <dbReference type="ChEBI" id="CHEBI:17596"/>
        <dbReference type="ChEBI" id="CHEBI:28938"/>
        <dbReference type="EC" id="3.5.4.4"/>
    </reaction>
    <physiologicalReaction direction="left-to-right" evidence="10">
        <dbReference type="Rhea" id="RHEA:24409"/>
    </physiologicalReaction>
</comment>
<accession>B9EB55</accession>
<comment type="cofactor">
    <cofactor evidence="3">
        <name>Cu(2+)</name>
        <dbReference type="ChEBI" id="CHEBI:29036"/>
    </cofactor>
</comment>
<evidence type="ECO:0000256" key="3">
    <source>
        <dbReference type="ARBA" id="ARBA00001973"/>
    </source>
</evidence>
<dbReference type="NCBIfam" id="TIGR00726">
    <property type="entry name" value="peptidoglycan editing factor PgeF"/>
    <property type="match status" value="1"/>
</dbReference>
<dbReference type="CDD" id="cd16833">
    <property type="entry name" value="YfiH"/>
    <property type="match status" value="1"/>
</dbReference>
<gene>
    <name evidence="14" type="ordered locus">MCCL_0759</name>
</gene>
<dbReference type="Pfam" id="PF02578">
    <property type="entry name" value="Cu-oxidase_4"/>
    <property type="match status" value="1"/>
</dbReference>
<dbReference type="HOGENOM" id="CLU_065784_0_1_9"/>
<evidence type="ECO:0000313" key="14">
    <source>
        <dbReference type="EMBL" id="BAH17466.1"/>
    </source>
</evidence>
<evidence type="ECO:0000256" key="10">
    <source>
        <dbReference type="ARBA" id="ARBA00047989"/>
    </source>
</evidence>
<keyword evidence="6" id="KW-0808">Transferase</keyword>
<dbReference type="KEGG" id="mcl:MCCL_0759"/>
<protein>
    <recommendedName>
        <fullName evidence="13">Purine nucleoside phosphorylase</fullName>
    </recommendedName>
</protein>
<evidence type="ECO:0000256" key="1">
    <source>
        <dbReference type="ARBA" id="ARBA00000553"/>
    </source>
</evidence>
<evidence type="ECO:0000256" key="9">
    <source>
        <dbReference type="ARBA" id="ARBA00022833"/>
    </source>
</evidence>
<name>B9EB55_MACCJ</name>
<evidence type="ECO:0000256" key="13">
    <source>
        <dbReference type="RuleBase" id="RU361274"/>
    </source>
</evidence>
<keyword evidence="8" id="KW-0378">Hydrolase</keyword>
<proteinExistence type="inferred from homology"/>
<evidence type="ECO:0000256" key="4">
    <source>
        <dbReference type="ARBA" id="ARBA00003215"/>
    </source>
</evidence>
<evidence type="ECO:0000256" key="12">
    <source>
        <dbReference type="ARBA" id="ARBA00049893"/>
    </source>
</evidence>
<dbReference type="AlphaFoldDB" id="B9EB55"/>
<sequence>MYQALSVIVVQEHVDQEDNESFNIRSGPFSCSTPFSILGVVMDIFKRKAVTFNYKDDEHIIGITGRNGGVSDYPELSLNMARYIEDAPENVSRNQQRVAQEINFDTSKWIFPIQKHGNHIKEVSLEDRGINITELTTALDDVDGLYTYDREVLLTMCFADCVPIYIYSATDNFIALGHAGWRGTVGMITEKLINVYKGDKTHLHCVIGPSISGKAYVVNDDIRAKFMSLNLHLEDCFKPNGDMYEIELKEINRRIAQHAGIAASHIHVSQRCTSTGNEDFFSYRKEAGNTGRMLAYIGKRDNNGSQKES</sequence>
<dbReference type="EMBL" id="AP009484">
    <property type="protein sequence ID" value="BAH17466.1"/>
    <property type="molecule type" value="Genomic_DNA"/>
</dbReference>
<evidence type="ECO:0000256" key="8">
    <source>
        <dbReference type="ARBA" id="ARBA00022801"/>
    </source>
</evidence>
<dbReference type="GO" id="GO:0016787">
    <property type="term" value="F:hydrolase activity"/>
    <property type="evidence" value="ECO:0007669"/>
    <property type="project" value="UniProtKB-KW"/>
</dbReference>
<keyword evidence="9" id="KW-0862">Zinc</keyword>
<comment type="cofactor">
    <cofactor evidence="2">
        <name>Zn(2+)</name>
        <dbReference type="ChEBI" id="CHEBI:29105"/>
    </cofactor>
</comment>
<dbReference type="PANTHER" id="PTHR30616">
    <property type="entry name" value="UNCHARACTERIZED PROTEIN YFIH"/>
    <property type="match status" value="1"/>
</dbReference>
<evidence type="ECO:0000256" key="6">
    <source>
        <dbReference type="ARBA" id="ARBA00022679"/>
    </source>
</evidence>
<dbReference type="STRING" id="458233.MCCL_0759"/>